<dbReference type="PANTHER" id="PTHR30401">
    <property type="entry name" value="TRNA 2-SELENOURIDINE SYNTHASE"/>
    <property type="match status" value="1"/>
</dbReference>
<proteinExistence type="predicted"/>
<dbReference type="InterPro" id="IPR058840">
    <property type="entry name" value="AAA_SelU"/>
</dbReference>
<dbReference type="SUPFAM" id="SSF52540">
    <property type="entry name" value="P-loop containing nucleoside triphosphate hydrolases"/>
    <property type="match status" value="1"/>
</dbReference>
<dbReference type="GO" id="GO:0002098">
    <property type="term" value="P:tRNA wobble uridine modification"/>
    <property type="evidence" value="ECO:0007669"/>
    <property type="project" value="InterPro"/>
</dbReference>
<dbReference type="STRING" id="57664.SAMN05661003_11030"/>
<keyword evidence="1" id="KW-0711">Selenium</keyword>
<dbReference type="AlphaFoldDB" id="A0A1G7CME2"/>
<evidence type="ECO:0000256" key="1">
    <source>
        <dbReference type="ARBA" id="ARBA00023266"/>
    </source>
</evidence>
<dbReference type="Proteomes" id="UP000243205">
    <property type="component" value="Unassembled WGS sequence"/>
</dbReference>
<accession>A0A1G7CME2</accession>
<feature type="domain" description="Rhodanese" evidence="2">
    <location>
        <begin position="17"/>
        <end position="136"/>
    </location>
</feature>
<dbReference type="InterPro" id="IPR036873">
    <property type="entry name" value="Rhodanese-like_dom_sf"/>
</dbReference>
<dbReference type="SUPFAM" id="SSF52821">
    <property type="entry name" value="Rhodanese/Cell cycle control phosphatase"/>
    <property type="match status" value="1"/>
</dbReference>
<dbReference type="NCBIfam" id="NF008752">
    <property type="entry name" value="PRK11784.1-4"/>
    <property type="match status" value="1"/>
</dbReference>
<name>A0A1G7CME2_9BACT</name>
<gene>
    <name evidence="3" type="ORF">SAMN05661003_11030</name>
</gene>
<dbReference type="InterPro" id="IPR017582">
    <property type="entry name" value="SelU"/>
</dbReference>
<dbReference type="Gene3D" id="3.40.250.10">
    <property type="entry name" value="Rhodanese-like domain"/>
    <property type="match status" value="1"/>
</dbReference>
<dbReference type="GO" id="GO:0043828">
    <property type="term" value="F:tRNA 2-selenouridine synthase activity"/>
    <property type="evidence" value="ECO:0007669"/>
    <property type="project" value="InterPro"/>
</dbReference>
<dbReference type="EMBL" id="FNAQ01000010">
    <property type="protein sequence ID" value="SDE40411.1"/>
    <property type="molecule type" value="Genomic_DNA"/>
</dbReference>
<dbReference type="SMART" id="SM00450">
    <property type="entry name" value="RHOD"/>
    <property type="match status" value="1"/>
</dbReference>
<dbReference type="NCBIfam" id="NF008750">
    <property type="entry name" value="PRK11784.1-2"/>
    <property type="match status" value="1"/>
</dbReference>
<dbReference type="RefSeq" id="WP_092078796.1">
    <property type="nucleotide sequence ID" value="NZ_FNAQ01000010.1"/>
</dbReference>
<protein>
    <submittedName>
        <fullName evidence="3">tRNA 2-selenouridine synthase</fullName>
    </submittedName>
</protein>
<reference evidence="4" key="1">
    <citation type="submission" date="2016-10" db="EMBL/GenBank/DDBJ databases">
        <authorList>
            <person name="Varghese N."/>
            <person name="Submissions S."/>
        </authorList>
    </citation>
    <scope>NUCLEOTIDE SEQUENCE [LARGE SCALE GENOMIC DNA]</scope>
    <source>
        <strain evidence="4">DSM 8987</strain>
    </source>
</reference>
<dbReference type="OrthoDB" id="285281at2"/>
<evidence type="ECO:0000313" key="4">
    <source>
        <dbReference type="Proteomes" id="UP000243205"/>
    </source>
</evidence>
<dbReference type="Pfam" id="PF26341">
    <property type="entry name" value="AAA_SelU"/>
    <property type="match status" value="1"/>
</dbReference>
<dbReference type="InterPro" id="IPR001763">
    <property type="entry name" value="Rhodanese-like_dom"/>
</dbReference>
<sequence length="355" mass="39936">MLHPGLIIDLATALDWRDQNSLFIDVRSPAEYADGHIPGACNVPLLNDTERAAVGTLYKQQGSSAARQFALEQVAPQLPRLIDQIVRLQGDRRRPLVLYCWRGGQRSQAMTAFMQLAGLPAFQLQGGHKAFRRHVVDFFANGTWGRLLVLRGLTGVGKTRILRQLDQQGVSVLDLEGLANHRGSAFGAIGLHPQPSQKQFEALLWERLRHIGPDQWALTEGESRHIGRLVLPLRLYDALQQETTLWLETALDKRVQVIAEDYAVGDQPAADFIPPIRALRQRLGQARVDALLQLQQQRDWPALIAALMTDYYDPLYGHTKPERRIDLWIDPFANQQRELLAAIDRILSQPDNGAI</sequence>
<keyword evidence="4" id="KW-1185">Reference proteome</keyword>
<dbReference type="PANTHER" id="PTHR30401:SF0">
    <property type="entry name" value="TRNA 2-SELENOURIDINE SYNTHASE"/>
    <property type="match status" value="1"/>
</dbReference>
<dbReference type="NCBIfam" id="TIGR03167">
    <property type="entry name" value="tRNA_sel_U_synt"/>
    <property type="match status" value="1"/>
</dbReference>
<evidence type="ECO:0000259" key="2">
    <source>
        <dbReference type="PROSITE" id="PS50206"/>
    </source>
</evidence>
<organism evidence="3 4">
    <name type="scientific">Desulfuromonas thiophila</name>
    <dbReference type="NCBI Taxonomy" id="57664"/>
    <lineage>
        <taxon>Bacteria</taxon>
        <taxon>Pseudomonadati</taxon>
        <taxon>Thermodesulfobacteriota</taxon>
        <taxon>Desulfuromonadia</taxon>
        <taxon>Desulfuromonadales</taxon>
        <taxon>Desulfuromonadaceae</taxon>
        <taxon>Desulfuromonas</taxon>
    </lineage>
</organism>
<dbReference type="Pfam" id="PF00581">
    <property type="entry name" value="Rhodanese"/>
    <property type="match status" value="1"/>
</dbReference>
<dbReference type="InterPro" id="IPR027417">
    <property type="entry name" value="P-loop_NTPase"/>
</dbReference>
<dbReference type="PROSITE" id="PS50206">
    <property type="entry name" value="RHODANESE_3"/>
    <property type="match status" value="1"/>
</dbReference>
<evidence type="ECO:0000313" key="3">
    <source>
        <dbReference type="EMBL" id="SDE40411.1"/>
    </source>
</evidence>